<dbReference type="Proteomes" id="UP000297245">
    <property type="component" value="Unassembled WGS sequence"/>
</dbReference>
<feature type="compositionally biased region" description="Basic residues" evidence="1">
    <location>
        <begin position="1"/>
        <end position="10"/>
    </location>
</feature>
<feature type="region of interest" description="Disordered" evidence="1">
    <location>
        <begin position="82"/>
        <end position="109"/>
    </location>
</feature>
<dbReference type="EMBL" id="ML179399">
    <property type="protein sequence ID" value="THU88697.1"/>
    <property type="molecule type" value="Genomic_DNA"/>
</dbReference>
<proteinExistence type="predicted"/>
<organism evidence="2 3">
    <name type="scientific">Dendrothele bispora (strain CBS 962.96)</name>
    <dbReference type="NCBI Taxonomy" id="1314807"/>
    <lineage>
        <taxon>Eukaryota</taxon>
        <taxon>Fungi</taxon>
        <taxon>Dikarya</taxon>
        <taxon>Basidiomycota</taxon>
        <taxon>Agaricomycotina</taxon>
        <taxon>Agaricomycetes</taxon>
        <taxon>Agaricomycetidae</taxon>
        <taxon>Agaricales</taxon>
        <taxon>Agaricales incertae sedis</taxon>
        <taxon>Dendrothele</taxon>
    </lineage>
</organism>
<feature type="region of interest" description="Disordered" evidence="1">
    <location>
        <begin position="1"/>
        <end position="20"/>
    </location>
</feature>
<accession>A0A4S8LHZ6</accession>
<name>A0A4S8LHZ6_DENBC</name>
<gene>
    <name evidence="2" type="ORF">K435DRAFT_803313</name>
</gene>
<feature type="compositionally biased region" description="Basic and acidic residues" evidence="1">
    <location>
        <begin position="91"/>
        <end position="103"/>
    </location>
</feature>
<dbReference type="AlphaFoldDB" id="A0A4S8LHZ6"/>
<evidence type="ECO:0000256" key="1">
    <source>
        <dbReference type="SAM" id="MobiDB-lite"/>
    </source>
</evidence>
<keyword evidence="3" id="KW-1185">Reference proteome</keyword>
<evidence type="ECO:0000313" key="3">
    <source>
        <dbReference type="Proteomes" id="UP000297245"/>
    </source>
</evidence>
<protein>
    <submittedName>
        <fullName evidence="2">Uncharacterized protein</fullName>
    </submittedName>
</protein>
<reference evidence="2 3" key="1">
    <citation type="journal article" date="2019" name="Nat. Ecol. Evol.">
        <title>Megaphylogeny resolves global patterns of mushroom evolution.</title>
        <authorList>
            <person name="Varga T."/>
            <person name="Krizsan K."/>
            <person name="Foldi C."/>
            <person name="Dima B."/>
            <person name="Sanchez-Garcia M."/>
            <person name="Sanchez-Ramirez S."/>
            <person name="Szollosi G.J."/>
            <person name="Szarkandi J.G."/>
            <person name="Papp V."/>
            <person name="Albert L."/>
            <person name="Andreopoulos W."/>
            <person name="Angelini C."/>
            <person name="Antonin V."/>
            <person name="Barry K.W."/>
            <person name="Bougher N.L."/>
            <person name="Buchanan P."/>
            <person name="Buyck B."/>
            <person name="Bense V."/>
            <person name="Catcheside P."/>
            <person name="Chovatia M."/>
            <person name="Cooper J."/>
            <person name="Damon W."/>
            <person name="Desjardin D."/>
            <person name="Finy P."/>
            <person name="Geml J."/>
            <person name="Haridas S."/>
            <person name="Hughes K."/>
            <person name="Justo A."/>
            <person name="Karasinski D."/>
            <person name="Kautmanova I."/>
            <person name="Kiss B."/>
            <person name="Kocsube S."/>
            <person name="Kotiranta H."/>
            <person name="LaButti K.M."/>
            <person name="Lechner B.E."/>
            <person name="Liimatainen K."/>
            <person name="Lipzen A."/>
            <person name="Lukacs Z."/>
            <person name="Mihaltcheva S."/>
            <person name="Morgado L.N."/>
            <person name="Niskanen T."/>
            <person name="Noordeloos M.E."/>
            <person name="Ohm R.A."/>
            <person name="Ortiz-Santana B."/>
            <person name="Ovrebo C."/>
            <person name="Racz N."/>
            <person name="Riley R."/>
            <person name="Savchenko A."/>
            <person name="Shiryaev A."/>
            <person name="Soop K."/>
            <person name="Spirin V."/>
            <person name="Szebenyi C."/>
            <person name="Tomsovsky M."/>
            <person name="Tulloss R.E."/>
            <person name="Uehling J."/>
            <person name="Grigoriev I.V."/>
            <person name="Vagvolgyi C."/>
            <person name="Papp T."/>
            <person name="Martin F.M."/>
            <person name="Miettinen O."/>
            <person name="Hibbett D.S."/>
            <person name="Nagy L.G."/>
        </authorList>
    </citation>
    <scope>NUCLEOTIDE SEQUENCE [LARGE SCALE GENOMIC DNA]</scope>
    <source>
        <strain evidence="2 3">CBS 962.96</strain>
    </source>
</reference>
<sequence>MSNYGRRRPSARTDLTRRVTANSSSSAPDLWFRDSVNVCVICCSQPSLVFFIDDITHSAEFSTPEVDNRLFVVSTSLTHPTLANSKKGLRRKGEEKKDKEKRKAQSKPKYTLAIQTNSGRSKESIFEVKKVKLKNYTLERANPLPSESVPRTSSTSSTITKVFMLMKGLTELGGKKNRQEGRYLQTTFFGSSDKNKKKIPAGYPKRGIDCPI</sequence>
<evidence type="ECO:0000313" key="2">
    <source>
        <dbReference type="EMBL" id="THU88697.1"/>
    </source>
</evidence>